<accession>A0A2V4B0B1</accession>
<evidence type="ECO:0000313" key="2">
    <source>
        <dbReference type="EMBL" id="PXY27562.1"/>
    </source>
</evidence>
<sequence length="60" mass="6329">MDGKRDLAPDADVDEQRQPVRAGEAEPADTPVPLDADPADAAEQAAPVPVDDEDDYRPGS</sequence>
<feature type="compositionally biased region" description="Low complexity" evidence="1">
    <location>
        <begin position="28"/>
        <end position="49"/>
    </location>
</feature>
<dbReference type="RefSeq" id="WP_112281565.1">
    <property type="nucleotide sequence ID" value="NZ_MASW01000002.1"/>
</dbReference>
<organism evidence="2 3">
    <name type="scientific">Prauserella muralis</name>
    <dbReference type="NCBI Taxonomy" id="588067"/>
    <lineage>
        <taxon>Bacteria</taxon>
        <taxon>Bacillati</taxon>
        <taxon>Actinomycetota</taxon>
        <taxon>Actinomycetes</taxon>
        <taxon>Pseudonocardiales</taxon>
        <taxon>Pseudonocardiaceae</taxon>
        <taxon>Prauserella</taxon>
    </lineage>
</organism>
<proteinExistence type="predicted"/>
<dbReference type="AlphaFoldDB" id="A0A2V4B0B1"/>
<protein>
    <submittedName>
        <fullName evidence="2">Uncharacterized protein</fullName>
    </submittedName>
</protein>
<feature type="compositionally biased region" description="Acidic residues" evidence="1">
    <location>
        <begin position="50"/>
        <end position="60"/>
    </location>
</feature>
<evidence type="ECO:0000313" key="3">
    <source>
        <dbReference type="Proteomes" id="UP000249915"/>
    </source>
</evidence>
<name>A0A2V4B0B1_9PSEU</name>
<comment type="caution">
    <text evidence="2">The sequence shown here is derived from an EMBL/GenBank/DDBJ whole genome shotgun (WGS) entry which is preliminary data.</text>
</comment>
<feature type="region of interest" description="Disordered" evidence="1">
    <location>
        <begin position="1"/>
        <end position="60"/>
    </location>
</feature>
<reference evidence="2 3" key="1">
    <citation type="submission" date="2016-07" db="EMBL/GenBank/DDBJ databases">
        <title>Draft genome sequence of Prauserella muralis DSM 45305, isolated from a mould-covered wall in an indoor environment.</title>
        <authorList>
            <person name="Ruckert C."/>
            <person name="Albersmeier A."/>
            <person name="Jiang C.-L."/>
            <person name="Jiang Y."/>
            <person name="Kalinowski J."/>
            <person name="Schneider O."/>
            <person name="Winkler A."/>
            <person name="Zotchev S.B."/>
        </authorList>
    </citation>
    <scope>NUCLEOTIDE SEQUENCE [LARGE SCALE GENOMIC DNA]</scope>
    <source>
        <strain evidence="2 3">DSM 45305</strain>
    </source>
</reference>
<dbReference type="Proteomes" id="UP000249915">
    <property type="component" value="Unassembled WGS sequence"/>
</dbReference>
<dbReference type="EMBL" id="MASW01000002">
    <property type="protein sequence ID" value="PXY27562.1"/>
    <property type="molecule type" value="Genomic_DNA"/>
</dbReference>
<evidence type="ECO:0000256" key="1">
    <source>
        <dbReference type="SAM" id="MobiDB-lite"/>
    </source>
</evidence>
<keyword evidence="3" id="KW-1185">Reference proteome</keyword>
<gene>
    <name evidence="2" type="ORF">BAY60_14205</name>
</gene>
<feature type="compositionally biased region" description="Basic and acidic residues" evidence="1">
    <location>
        <begin position="1"/>
        <end position="18"/>
    </location>
</feature>